<keyword evidence="5" id="KW-1185">Reference proteome</keyword>
<organism evidence="4 5">
    <name type="scientific">Staphylotrichum longicolle</name>
    <dbReference type="NCBI Taxonomy" id="669026"/>
    <lineage>
        <taxon>Eukaryota</taxon>
        <taxon>Fungi</taxon>
        <taxon>Dikarya</taxon>
        <taxon>Ascomycota</taxon>
        <taxon>Pezizomycotina</taxon>
        <taxon>Sordariomycetes</taxon>
        <taxon>Sordariomycetidae</taxon>
        <taxon>Sordariales</taxon>
        <taxon>Chaetomiaceae</taxon>
        <taxon>Staphylotrichum</taxon>
    </lineage>
</organism>
<dbReference type="InterPro" id="IPR029058">
    <property type="entry name" value="AB_hydrolase_fold"/>
</dbReference>
<sequence>MRIDWNRVQAAHRVGKIRDGEVHGFPSLNLRFSVPLRHTHKDRSKAESIELQAQLVCDTRPAIPSYGSADKSWELGLSSKDRVIVYLCGGPGDKNPAGANPDLNRILLQRWKHPILFLDYRGTGGSSPVNANTMNGKSDGADYLTWFRQDSIVADLEAIRLSLNGVRFMLVGQSFGGWIAMTYLSFLPGGLDAVYLTGGMPPVGKTPKDVYTALYQRLVQVNQKYYAAFPEDTARVKEIVKWLGSRATGISLSDGQVLSAQGFLTMGRHFGRGEEGFQKVHSLVGDFARDLSTSGSVSKESLTRFAKEGGAGFKLPERPLYAVLHEAIYCSGQMKAAPGWAAHSVGREQASNNFAWLQTNFNFANLSTKFDTSGPLYFSGEMIHDFMLRDAGNKLAPFVKPADELAKKADWSELYDKEKLSGNEVPVAALIYPEDMFLDFGFCKEAADMVGNLKYAVSPSDWIHASIKTKPKEVCDVLFDLQSPRSSHG</sequence>
<dbReference type="InterPro" id="IPR051601">
    <property type="entry name" value="Serine_prot/Carboxylest_S33"/>
</dbReference>
<protein>
    <recommendedName>
        <fullName evidence="3">AB hydrolase-1 domain-containing protein</fullName>
    </recommendedName>
</protein>
<dbReference type="InterPro" id="IPR002410">
    <property type="entry name" value="Peptidase_S33"/>
</dbReference>
<evidence type="ECO:0000313" key="5">
    <source>
        <dbReference type="Proteomes" id="UP001197093"/>
    </source>
</evidence>
<comment type="caution">
    <text evidence="4">The sequence shown here is derived from an EMBL/GenBank/DDBJ whole genome shotgun (WGS) entry which is preliminary data.</text>
</comment>
<dbReference type="PRINTS" id="PR00793">
    <property type="entry name" value="PROAMNOPTASE"/>
</dbReference>
<proteinExistence type="inferred from homology"/>
<comment type="similarity">
    <text evidence="1">Belongs to the peptidase S33 family.</text>
</comment>
<gene>
    <name evidence="4" type="ORF">NEMBOFW57_009153</name>
</gene>
<reference evidence="4" key="1">
    <citation type="submission" date="2023-02" db="EMBL/GenBank/DDBJ databases">
        <authorList>
            <person name="Palmer J.M."/>
        </authorList>
    </citation>
    <scope>NUCLEOTIDE SEQUENCE</scope>
    <source>
        <strain evidence="4">FW57</strain>
    </source>
</reference>
<evidence type="ECO:0000256" key="2">
    <source>
        <dbReference type="ARBA" id="ARBA00022801"/>
    </source>
</evidence>
<dbReference type="Pfam" id="PF00561">
    <property type="entry name" value="Abhydrolase_1"/>
    <property type="match status" value="1"/>
</dbReference>
<evidence type="ECO:0000313" key="4">
    <source>
        <dbReference type="EMBL" id="KAG7286836.1"/>
    </source>
</evidence>
<dbReference type="AlphaFoldDB" id="A0AAD4ET04"/>
<dbReference type="PANTHER" id="PTHR43248:SF2">
    <property type="entry name" value="PROLYL AMINOPEPTIDASE"/>
    <property type="match status" value="1"/>
</dbReference>
<dbReference type="SUPFAM" id="SSF53474">
    <property type="entry name" value="alpha/beta-Hydrolases"/>
    <property type="match status" value="1"/>
</dbReference>
<dbReference type="GO" id="GO:0006508">
    <property type="term" value="P:proteolysis"/>
    <property type="evidence" value="ECO:0007669"/>
    <property type="project" value="InterPro"/>
</dbReference>
<feature type="domain" description="AB hydrolase-1" evidence="3">
    <location>
        <begin position="83"/>
        <end position="235"/>
    </location>
</feature>
<dbReference type="InterPro" id="IPR000073">
    <property type="entry name" value="AB_hydrolase_1"/>
</dbReference>
<keyword evidence="2" id="KW-0378">Hydrolase</keyword>
<evidence type="ECO:0000256" key="1">
    <source>
        <dbReference type="ARBA" id="ARBA00010088"/>
    </source>
</evidence>
<dbReference type="Gene3D" id="3.40.50.1820">
    <property type="entry name" value="alpha/beta hydrolase"/>
    <property type="match status" value="1"/>
</dbReference>
<dbReference type="PANTHER" id="PTHR43248">
    <property type="entry name" value="2-SUCCINYL-6-HYDROXY-2,4-CYCLOHEXADIENE-1-CARBOXYLATE SYNTHASE"/>
    <property type="match status" value="1"/>
</dbReference>
<dbReference type="GO" id="GO:0008233">
    <property type="term" value="F:peptidase activity"/>
    <property type="evidence" value="ECO:0007669"/>
    <property type="project" value="InterPro"/>
</dbReference>
<accession>A0AAD4ET04</accession>
<name>A0AAD4ET04_9PEZI</name>
<evidence type="ECO:0000259" key="3">
    <source>
        <dbReference type="Pfam" id="PF00561"/>
    </source>
</evidence>
<dbReference type="Proteomes" id="UP001197093">
    <property type="component" value="Unassembled WGS sequence"/>
</dbReference>
<dbReference type="EMBL" id="JAHCVI010000004">
    <property type="protein sequence ID" value="KAG7286836.1"/>
    <property type="molecule type" value="Genomic_DNA"/>
</dbReference>